<name>A0ABD3KVQ3_EUCGL</name>
<evidence type="ECO:0000256" key="6">
    <source>
        <dbReference type="SAM" id="MobiDB-lite"/>
    </source>
</evidence>
<feature type="binding site" evidence="5">
    <location>
        <position position="411"/>
    </location>
    <ligand>
        <name>Fe cation</name>
        <dbReference type="ChEBI" id="CHEBI:24875"/>
        <note>catalytic</note>
    </ligand>
</feature>
<sequence length="606" mass="66994">MDGLPSSCLRDIPKYQLITKKSPMSFVRLPPAPLPPSSPHVTVVSSITTRGKPKSSKSRMLSPTSILEPMMATNKSLLASLASKKGESLPLSTLMFKALDDIIIDFLDPPVKPSLDPRTVLSGNFAPVDELSPTECEVLEGSLPQCLDGAYIRNGPNPQFVPRGAYHLFDGDGMLHSIRISRGRATFCSRYVKTNKYTVEHNLGSPVFPNIFSGYSGAMASAARTTLFLARVLTGQFNHFNGIGQANTSLAFFGNGLYALGESDLPYSIRLTPDGDIEMLGRHNFEGMLSMSMTAHPKVDRETGEAYAYKYNPFFPPYLNFFKFDRDGVKQPDMPILSLSCPPFLHDFAITRKYAVFPETQMGVNPKGAVLGGSIVGLNPRKVPRIGIIRRDVESGSKMRWFDVPGCNIMHIVNAWDEEDEDGNDAVVMVAPNIMSAEHFLERMDLVHGLMEKIKIDLKDGRVSRRPISAMNLDLPVMNPAFIGKYNRYVYAGVADPMPKMSGVVKLDLAKREGTGECVVASRNYGPGCYGGEPFLVARDPEYPEVEEDDGYLMSYVHDEKVNESRFLVMDAKSPDLDVVAVVKLPQRVPYGFHGIFVRDNDLNKL</sequence>
<keyword evidence="3" id="KW-0560">Oxidoreductase</keyword>
<keyword evidence="3" id="KW-0223">Dioxygenase</keyword>
<evidence type="ECO:0000256" key="2">
    <source>
        <dbReference type="ARBA" id="ARBA00022723"/>
    </source>
</evidence>
<comment type="caution">
    <text evidence="7">The sequence shown here is derived from an EMBL/GenBank/DDBJ whole genome shotgun (WGS) entry which is preliminary data.</text>
</comment>
<accession>A0ABD3KVQ3</accession>
<feature type="binding site" evidence="5">
    <location>
        <position position="296"/>
    </location>
    <ligand>
        <name>Fe cation</name>
        <dbReference type="ChEBI" id="CHEBI:24875"/>
        <note>catalytic</note>
    </ligand>
</feature>
<feature type="region of interest" description="Disordered" evidence="6">
    <location>
        <begin position="38"/>
        <end position="61"/>
    </location>
</feature>
<evidence type="ECO:0000256" key="5">
    <source>
        <dbReference type="PIRSR" id="PIRSR604294-1"/>
    </source>
</evidence>
<evidence type="ECO:0000256" key="3">
    <source>
        <dbReference type="ARBA" id="ARBA00022964"/>
    </source>
</evidence>
<keyword evidence="2 5" id="KW-0479">Metal-binding</keyword>
<evidence type="ECO:0000313" key="8">
    <source>
        <dbReference type="Proteomes" id="UP001634007"/>
    </source>
</evidence>
<comment type="cofactor">
    <cofactor evidence="5">
        <name>Fe(2+)</name>
        <dbReference type="ChEBI" id="CHEBI:29033"/>
    </cofactor>
    <text evidence="5">Binds 1 Fe(2+) ion per subunit.</text>
</comment>
<dbReference type="GO" id="GO:0046872">
    <property type="term" value="F:metal ion binding"/>
    <property type="evidence" value="ECO:0007669"/>
    <property type="project" value="UniProtKB-KW"/>
</dbReference>
<evidence type="ECO:0008006" key="9">
    <source>
        <dbReference type="Google" id="ProtNLM"/>
    </source>
</evidence>
<feature type="binding site" evidence="5">
    <location>
        <position position="346"/>
    </location>
    <ligand>
        <name>Fe cation</name>
        <dbReference type="ChEBI" id="CHEBI:24875"/>
        <note>catalytic</note>
    </ligand>
</feature>
<protein>
    <recommendedName>
        <fullName evidence="9">Carotenoid cleavage dioxygenase 4</fullName>
    </recommendedName>
</protein>
<dbReference type="PANTHER" id="PTHR10543:SF46">
    <property type="entry name" value="CAROTENOID CLEAVAGE DIOXYGENASE 4, CHLOROPLASTIC-RELATED"/>
    <property type="match status" value="1"/>
</dbReference>
<proteinExistence type="inferred from homology"/>
<dbReference type="PANTHER" id="PTHR10543">
    <property type="entry name" value="BETA-CAROTENE DIOXYGENASE"/>
    <property type="match status" value="1"/>
</dbReference>
<evidence type="ECO:0000313" key="7">
    <source>
        <dbReference type="EMBL" id="KAL3743806.1"/>
    </source>
</evidence>
<dbReference type="EMBL" id="JBJKBG010000004">
    <property type="protein sequence ID" value="KAL3743806.1"/>
    <property type="molecule type" value="Genomic_DNA"/>
</dbReference>
<dbReference type="InterPro" id="IPR004294">
    <property type="entry name" value="Carotenoid_Oase"/>
</dbReference>
<evidence type="ECO:0000256" key="4">
    <source>
        <dbReference type="ARBA" id="ARBA00023004"/>
    </source>
</evidence>
<organism evidence="7 8">
    <name type="scientific">Eucalyptus globulus</name>
    <name type="common">Tasmanian blue gum</name>
    <dbReference type="NCBI Taxonomy" id="34317"/>
    <lineage>
        <taxon>Eukaryota</taxon>
        <taxon>Viridiplantae</taxon>
        <taxon>Streptophyta</taxon>
        <taxon>Embryophyta</taxon>
        <taxon>Tracheophyta</taxon>
        <taxon>Spermatophyta</taxon>
        <taxon>Magnoliopsida</taxon>
        <taxon>eudicotyledons</taxon>
        <taxon>Gunneridae</taxon>
        <taxon>Pentapetalae</taxon>
        <taxon>rosids</taxon>
        <taxon>malvids</taxon>
        <taxon>Myrtales</taxon>
        <taxon>Myrtaceae</taxon>
        <taxon>Myrtoideae</taxon>
        <taxon>Eucalypteae</taxon>
        <taxon>Eucalyptus</taxon>
    </lineage>
</organism>
<comment type="similarity">
    <text evidence="1">Belongs to the carotenoid oxygenase family.</text>
</comment>
<gene>
    <name evidence="7" type="ORF">ACJRO7_018987</name>
</gene>
<evidence type="ECO:0000256" key="1">
    <source>
        <dbReference type="ARBA" id="ARBA00006787"/>
    </source>
</evidence>
<dbReference type="Proteomes" id="UP001634007">
    <property type="component" value="Unassembled WGS sequence"/>
</dbReference>
<keyword evidence="4 5" id="KW-0408">Iron</keyword>
<feature type="binding site" evidence="5">
    <location>
        <position position="594"/>
    </location>
    <ligand>
        <name>Fe cation</name>
        <dbReference type="ChEBI" id="CHEBI:24875"/>
        <note>catalytic</note>
    </ligand>
</feature>
<dbReference type="Pfam" id="PF03055">
    <property type="entry name" value="RPE65"/>
    <property type="match status" value="1"/>
</dbReference>
<feature type="compositionally biased region" description="Low complexity" evidence="6">
    <location>
        <begin position="39"/>
        <end position="49"/>
    </location>
</feature>
<dbReference type="GO" id="GO:0051213">
    <property type="term" value="F:dioxygenase activity"/>
    <property type="evidence" value="ECO:0007669"/>
    <property type="project" value="UniProtKB-KW"/>
</dbReference>
<reference evidence="7 8" key="1">
    <citation type="submission" date="2024-11" db="EMBL/GenBank/DDBJ databases">
        <title>Chromosome-level genome assembly of Eucalyptus globulus Labill. provides insights into its genome evolution.</title>
        <authorList>
            <person name="Li X."/>
        </authorList>
    </citation>
    <scope>NUCLEOTIDE SEQUENCE [LARGE SCALE GENOMIC DNA]</scope>
    <source>
        <strain evidence="7">CL2024</strain>
        <tissue evidence="7">Fresh tender leaves</tissue>
    </source>
</reference>
<dbReference type="AlphaFoldDB" id="A0ABD3KVQ3"/>
<keyword evidence="8" id="KW-1185">Reference proteome</keyword>